<proteinExistence type="predicted"/>
<evidence type="ECO:0000313" key="2">
    <source>
        <dbReference type="EMBL" id="UOF89203.1"/>
    </source>
</evidence>
<accession>A0ABY4CFB5</accession>
<dbReference type="NCBIfam" id="NF033484">
    <property type="entry name" value="Stp1_PP2C_phos"/>
    <property type="match status" value="1"/>
</dbReference>
<dbReference type="InterPro" id="IPR001932">
    <property type="entry name" value="PPM-type_phosphatase-like_dom"/>
</dbReference>
<dbReference type="Proteomes" id="UP000830167">
    <property type="component" value="Chromosome"/>
</dbReference>
<dbReference type="EMBL" id="CP089291">
    <property type="protein sequence ID" value="UOF89203.1"/>
    <property type="molecule type" value="Genomic_DNA"/>
</dbReference>
<dbReference type="SMART" id="SM00332">
    <property type="entry name" value="PP2Cc"/>
    <property type="match status" value="1"/>
</dbReference>
<dbReference type="RefSeq" id="WP_347435887.1">
    <property type="nucleotide sequence ID" value="NZ_CP089291.1"/>
</dbReference>
<reference evidence="2" key="1">
    <citation type="submission" date="2021-12" db="EMBL/GenBank/DDBJ databases">
        <title>Alicyclobacillaceae gen. nov., sp. nov., isolated from chalcocite enrichment system.</title>
        <authorList>
            <person name="Jiang Z."/>
        </authorList>
    </citation>
    <scope>NUCLEOTIDE SEQUENCE</scope>
    <source>
        <strain evidence="2">MYW30-H2</strain>
    </source>
</reference>
<protein>
    <submittedName>
        <fullName evidence="2">Stp1/IreP family PP2C-type Ser/Thr phosphatase</fullName>
    </submittedName>
</protein>
<gene>
    <name evidence="2" type="ORF">LSG31_14935</name>
</gene>
<feature type="domain" description="PPM-type phosphatase" evidence="1">
    <location>
        <begin position="1"/>
        <end position="241"/>
    </location>
</feature>
<dbReference type="SUPFAM" id="SSF81606">
    <property type="entry name" value="PP2C-like"/>
    <property type="match status" value="1"/>
</dbReference>
<dbReference type="Pfam" id="PF13672">
    <property type="entry name" value="PP2C_2"/>
    <property type="match status" value="1"/>
</dbReference>
<evidence type="ECO:0000259" key="1">
    <source>
        <dbReference type="PROSITE" id="PS51746"/>
    </source>
</evidence>
<sequence>MHALGRSHVGRVRAVNQDSYGIRVDGPQPHIVVADGMGGHNAGEVASKMAVDAVMEYMEKTRAENPEKPLSEWLLQSFEYANRTIFQHAASHPEQAGMGTTLIMTLFETDKFWIGHIGDSRGYLLHDGKLKQITQDHSLVQELVRNGQLSEEEAEHHPQRHILTRALGTDEQVQAEIQEGRWNTEDILVLCSDGLTIHVSAAEIETILYAEGSLDEKVDTLLELALTRGGHDNITIVAVENVVLQTERGDAK</sequence>
<dbReference type="SMART" id="SM00331">
    <property type="entry name" value="PP2C_SIG"/>
    <property type="match status" value="1"/>
</dbReference>
<dbReference type="Gene3D" id="3.60.40.10">
    <property type="entry name" value="PPM-type phosphatase domain"/>
    <property type="match status" value="1"/>
</dbReference>
<evidence type="ECO:0000313" key="3">
    <source>
        <dbReference type="Proteomes" id="UP000830167"/>
    </source>
</evidence>
<dbReference type="PROSITE" id="PS51746">
    <property type="entry name" value="PPM_2"/>
    <property type="match status" value="1"/>
</dbReference>
<dbReference type="InterPro" id="IPR036457">
    <property type="entry name" value="PPM-type-like_dom_sf"/>
</dbReference>
<dbReference type="PANTHER" id="PTHR47992">
    <property type="entry name" value="PROTEIN PHOSPHATASE"/>
    <property type="match status" value="1"/>
</dbReference>
<name>A0ABY4CFB5_9BACL</name>
<organism evidence="2 3">
    <name type="scientific">Fodinisporobacter ferrooxydans</name>
    <dbReference type="NCBI Taxonomy" id="2901836"/>
    <lineage>
        <taxon>Bacteria</taxon>
        <taxon>Bacillati</taxon>
        <taxon>Bacillota</taxon>
        <taxon>Bacilli</taxon>
        <taxon>Bacillales</taxon>
        <taxon>Alicyclobacillaceae</taxon>
        <taxon>Fodinisporobacter</taxon>
    </lineage>
</organism>
<dbReference type="CDD" id="cd00143">
    <property type="entry name" value="PP2Cc"/>
    <property type="match status" value="1"/>
</dbReference>
<dbReference type="InterPro" id="IPR015655">
    <property type="entry name" value="PP2C"/>
</dbReference>
<keyword evidence="3" id="KW-1185">Reference proteome</keyword>